<evidence type="ECO:0000256" key="1">
    <source>
        <dbReference type="SAM" id="MobiDB-lite"/>
    </source>
</evidence>
<feature type="region of interest" description="Disordered" evidence="1">
    <location>
        <begin position="1"/>
        <end position="22"/>
    </location>
</feature>
<organism evidence="2 3">
    <name type="scientific">Roseibium salinum</name>
    <dbReference type="NCBI Taxonomy" id="1604349"/>
    <lineage>
        <taxon>Bacteria</taxon>
        <taxon>Pseudomonadati</taxon>
        <taxon>Pseudomonadota</taxon>
        <taxon>Alphaproteobacteria</taxon>
        <taxon>Hyphomicrobiales</taxon>
        <taxon>Stappiaceae</taxon>
        <taxon>Roseibium</taxon>
    </lineage>
</organism>
<accession>A0ABT3QY87</accession>
<proteinExistence type="predicted"/>
<protein>
    <submittedName>
        <fullName evidence="2">Pyridoxamine 5'-phosphate oxidase family protein</fullName>
    </submittedName>
</protein>
<reference evidence="2 3" key="1">
    <citation type="journal article" date="2016" name="Int. J. Syst. Evol. Microbiol.">
        <title>Labrenzia salina sp. nov., isolated from the rhizosphere of the halophyte Arthrocnemum macrostachyum.</title>
        <authorList>
            <person name="Camacho M."/>
            <person name="Redondo-Gomez S."/>
            <person name="Rodriguez-Llorente I."/>
            <person name="Rohde M."/>
            <person name="Sproer C."/>
            <person name="Schumann P."/>
            <person name="Klenk H.P."/>
            <person name="Montero-Calasanz M.D.C."/>
        </authorList>
    </citation>
    <scope>NUCLEOTIDE SEQUENCE [LARGE SCALE GENOMIC DNA]</scope>
    <source>
        <strain evidence="2 3">DSM 29163</strain>
    </source>
</reference>
<dbReference type="InterPro" id="IPR024747">
    <property type="entry name" value="Pyridox_Oxase-rel"/>
</dbReference>
<dbReference type="Pfam" id="PF12900">
    <property type="entry name" value="Pyridox_ox_2"/>
    <property type="match status" value="1"/>
</dbReference>
<dbReference type="Gene3D" id="2.30.110.10">
    <property type="entry name" value="Electron Transport, Fmn-binding Protein, Chain A"/>
    <property type="match status" value="1"/>
</dbReference>
<dbReference type="PANTHER" id="PTHR34071">
    <property type="entry name" value="5-NITROIMIDAZOLE ANTIBIOTICS RESISTANCE PROTEIN, NIMA-FAMILY-RELATED PROTEIN-RELATED"/>
    <property type="match status" value="1"/>
</dbReference>
<dbReference type="InterPro" id="IPR012349">
    <property type="entry name" value="Split_barrel_FMN-bd"/>
</dbReference>
<keyword evidence="3" id="KW-1185">Reference proteome</keyword>
<dbReference type="SUPFAM" id="SSF50475">
    <property type="entry name" value="FMN-binding split barrel"/>
    <property type="match status" value="1"/>
</dbReference>
<name>A0ABT3QY87_9HYPH</name>
<comment type="caution">
    <text evidence="2">The sequence shown here is derived from an EMBL/GenBank/DDBJ whole genome shotgun (WGS) entry which is preliminary data.</text>
</comment>
<dbReference type="EMBL" id="JAPEVI010000003">
    <property type="protein sequence ID" value="MCX2721870.1"/>
    <property type="molecule type" value="Genomic_DNA"/>
</dbReference>
<dbReference type="RefSeq" id="WP_265961575.1">
    <property type="nucleotide sequence ID" value="NZ_JAPEVI010000003.1"/>
</dbReference>
<evidence type="ECO:0000313" key="3">
    <source>
        <dbReference type="Proteomes" id="UP001300261"/>
    </source>
</evidence>
<sequence length="224" mass="24211">MSSSDKRQAADTPGHAKIRQMSRGSYDRDLAYEILDQGLVAHCGFIHEDRPMVIPMAYARVGDRVYIHGASTTRIITNNSAGVPASLTVTMIDGLVVARSAFHHSMNYRCAIVHGTARLVEDPSEQIEALAAITDHLLPGRWNECREMMTKEHKATGVLVLEIEHASTKIRTGGPVDDKEDLGTHVWAGTVPVVTALGQALAAADVPDGTPQPASIPAARRKFV</sequence>
<evidence type="ECO:0000313" key="2">
    <source>
        <dbReference type="EMBL" id="MCX2721870.1"/>
    </source>
</evidence>
<dbReference type="PANTHER" id="PTHR34071:SF2">
    <property type="entry name" value="FLAVIN-NUCLEOTIDE-BINDING PROTEIN"/>
    <property type="match status" value="1"/>
</dbReference>
<gene>
    <name evidence="2" type="ORF">ON753_05530</name>
</gene>
<dbReference type="Proteomes" id="UP001300261">
    <property type="component" value="Unassembled WGS sequence"/>
</dbReference>